<evidence type="ECO:0000256" key="4">
    <source>
        <dbReference type="ARBA" id="ARBA00022989"/>
    </source>
</evidence>
<dbReference type="WBParaSite" id="SVE_1838600.1">
    <property type="protein sequence ID" value="SVE_1838600.1"/>
    <property type="gene ID" value="SVE_1838600"/>
</dbReference>
<dbReference type="PANTHER" id="PTHR12770:SF31">
    <property type="entry name" value="RUS FAMILY MEMBER 1"/>
    <property type="match status" value="1"/>
</dbReference>
<feature type="transmembrane region" description="Helical" evidence="6">
    <location>
        <begin position="108"/>
        <end position="127"/>
    </location>
</feature>
<dbReference type="InterPro" id="IPR054549">
    <property type="entry name" value="UVB_sens_RUS_dom"/>
</dbReference>
<feature type="transmembrane region" description="Helical" evidence="6">
    <location>
        <begin position="133"/>
        <end position="159"/>
    </location>
</feature>
<evidence type="ECO:0000313" key="9">
    <source>
        <dbReference type="WBParaSite" id="SVE_1838600.1"/>
    </source>
</evidence>
<protein>
    <submittedName>
        <fullName evidence="9">UPF0420 protein C16orf58 (inferred by orthology to a human protein)</fullName>
    </submittedName>
</protein>
<reference evidence="8" key="1">
    <citation type="submission" date="2014-07" db="EMBL/GenBank/DDBJ databases">
        <authorList>
            <person name="Martin A.A"/>
            <person name="De Silva N."/>
        </authorList>
    </citation>
    <scope>NUCLEOTIDE SEQUENCE</scope>
</reference>
<feature type="transmembrane region" description="Helical" evidence="6">
    <location>
        <begin position="202"/>
        <end position="220"/>
    </location>
</feature>
<dbReference type="PANTHER" id="PTHR12770">
    <property type="entry name" value="RUS1 FAMILY PROTEIN C16ORF58"/>
    <property type="match status" value="1"/>
</dbReference>
<evidence type="ECO:0000256" key="3">
    <source>
        <dbReference type="ARBA" id="ARBA00022692"/>
    </source>
</evidence>
<comment type="subcellular location">
    <subcellularLocation>
        <location evidence="1">Membrane</location>
    </subcellularLocation>
</comment>
<dbReference type="AlphaFoldDB" id="A0A0K0G100"/>
<evidence type="ECO:0000313" key="8">
    <source>
        <dbReference type="Proteomes" id="UP000035680"/>
    </source>
</evidence>
<keyword evidence="5 6" id="KW-0472">Membrane</keyword>
<sequence length="371" mass="42684">MEKHYKNKQKTTNSLYEVFLPKGYPNSVSKDYLEYQIWDSLQAFASSMNGALATQAVLKGVGVGNENATALAATLTWLLKDGSGMIGRILFAWKKGTDLDRYSKTWRLLADILNDVSFFIDILSPLITFYPIFFSLLCLSSILRSIVGVAGGVTRTVVVQHQAIKDNIADVAAKDGSQETLLNLLSLISSLVLLPLVHENQILILISFIVLTFIHLYSNYRAVKSLKFSVFNQQTYNIVIKEYINGNLQNLSINFINEQEPLFKSVITNKRYLGYKIGNKIKINKKKDHISYKNKDYTILLDEKNIYYIDFKETSTTKSEFHALFVLEYYLLNNEYPKNEKIFENFMYELEKKEWNLSRHQFGIEKDDCDE</sequence>
<accession>A0A0K0G100</accession>
<evidence type="ECO:0000256" key="6">
    <source>
        <dbReference type="SAM" id="Phobius"/>
    </source>
</evidence>
<reference evidence="9" key="2">
    <citation type="submission" date="2015-08" db="UniProtKB">
        <authorList>
            <consortium name="WormBaseParasite"/>
        </authorList>
    </citation>
    <scope>IDENTIFICATION</scope>
</reference>
<proteinExistence type="inferred from homology"/>
<feature type="transmembrane region" description="Helical" evidence="6">
    <location>
        <begin position="180"/>
        <end position="196"/>
    </location>
</feature>
<evidence type="ECO:0000259" key="7">
    <source>
        <dbReference type="Pfam" id="PF04884"/>
    </source>
</evidence>
<dbReference type="InterPro" id="IPR006968">
    <property type="entry name" value="RUS_fam"/>
</dbReference>
<evidence type="ECO:0000256" key="1">
    <source>
        <dbReference type="ARBA" id="ARBA00004370"/>
    </source>
</evidence>
<keyword evidence="3 6" id="KW-0812">Transmembrane</keyword>
<evidence type="ECO:0000256" key="2">
    <source>
        <dbReference type="ARBA" id="ARBA00007558"/>
    </source>
</evidence>
<keyword evidence="8" id="KW-1185">Reference proteome</keyword>
<dbReference type="Pfam" id="PF04884">
    <property type="entry name" value="UVB_sens_prot"/>
    <property type="match status" value="1"/>
</dbReference>
<keyword evidence="4 6" id="KW-1133">Transmembrane helix</keyword>
<organism evidence="8 9">
    <name type="scientific">Strongyloides venezuelensis</name>
    <name type="common">Threadworm</name>
    <dbReference type="NCBI Taxonomy" id="75913"/>
    <lineage>
        <taxon>Eukaryota</taxon>
        <taxon>Metazoa</taxon>
        <taxon>Ecdysozoa</taxon>
        <taxon>Nematoda</taxon>
        <taxon>Chromadorea</taxon>
        <taxon>Rhabditida</taxon>
        <taxon>Tylenchina</taxon>
        <taxon>Panagrolaimomorpha</taxon>
        <taxon>Strongyloidoidea</taxon>
        <taxon>Strongyloididae</taxon>
        <taxon>Strongyloides</taxon>
    </lineage>
</organism>
<evidence type="ECO:0000256" key="5">
    <source>
        <dbReference type="ARBA" id="ARBA00023136"/>
    </source>
</evidence>
<name>A0A0K0G100_STRVS</name>
<feature type="domain" description="Protein root UVB sensitive/RUS" evidence="7">
    <location>
        <begin position="6"/>
        <end position="245"/>
    </location>
</feature>
<dbReference type="GO" id="GO:0016020">
    <property type="term" value="C:membrane"/>
    <property type="evidence" value="ECO:0007669"/>
    <property type="project" value="UniProtKB-SubCell"/>
</dbReference>
<dbReference type="Proteomes" id="UP000035680">
    <property type="component" value="Unassembled WGS sequence"/>
</dbReference>
<comment type="similarity">
    <text evidence="2">Belongs to the RUS1 family.</text>
</comment>